<dbReference type="Gene3D" id="2.60.120.10">
    <property type="entry name" value="Jelly Rolls"/>
    <property type="match status" value="1"/>
</dbReference>
<dbReference type="STRING" id="1769779.AUP74_02772"/>
<dbReference type="NCBIfam" id="TIGR02451">
    <property type="entry name" value="anti_sig_ChrR"/>
    <property type="match status" value="1"/>
</dbReference>
<evidence type="ECO:0000259" key="1">
    <source>
        <dbReference type="Pfam" id="PF12973"/>
    </source>
</evidence>
<protein>
    <submittedName>
        <fullName evidence="2">Anti-sigma-E factor ChrR</fullName>
    </submittedName>
</protein>
<name>A0A1C9WAI3_9GAMM</name>
<dbReference type="InterPro" id="IPR012807">
    <property type="entry name" value="Anti-sigma_ChrR"/>
</dbReference>
<dbReference type="Proteomes" id="UP000095672">
    <property type="component" value="Chromosome"/>
</dbReference>
<dbReference type="InterPro" id="IPR025979">
    <property type="entry name" value="ChrR-like_cupin_dom"/>
</dbReference>
<gene>
    <name evidence="2" type="primary">chrR</name>
    <name evidence="2" type="ORF">AUP74_02772</name>
</gene>
<dbReference type="SUPFAM" id="SSF51182">
    <property type="entry name" value="RmlC-like cupins"/>
    <property type="match status" value="1"/>
</dbReference>
<dbReference type="InterPro" id="IPR011051">
    <property type="entry name" value="RmlC_Cupin_sf"/>
</dbReference>
<evidence type="ECO:0000313" key="2">
    <source>
        <dbReference type="EMBL" id="AOS98167.1"/>
    </source>
</evidence>
<dbReference type="RefSeq" id="WP_083261004.1">
    <property type="nucleotide sequence ID" value="NZ_CP014143.1"/>
</dbReference>
<dbReference type="CDD" id="cd20301">
    <property type="entry name" value="cupin_ChrR"/>
    <property type="match status" value="1"/>
</dbReference>
<keyword evidence="3" id="KW-1185">Reference proteome</keyword>
<evidence type="ECO:0000313" key="3">
    <source>
        <dbReference type="Proteomes" id="UP000095672"/>
    </source>
</evidence>
<feature type="domain" description="ChrR-like cupin" evidence="1">
    <location>
        <begin position="114"/>
        <end position="206"/>
    </location>
</feature>
<dbReference type="PATRIC" id="fig|1769779.3.peg.2767"/>
<dbReference type="Pfam" id="PF12973">
    <property type="entry name" value="Cupin_7"/>
    <property type="match status" value="1"/>
</dbReference>
<dbReference type="KEGG" id="micc:AUP74_02772"/>
<reference evidence="3" key="1">
    <citation type="submission" date="2016-01" db="EMBL/GenBank/DDBJ databases">
        <title>Complete genome sequence of Microbulbifer sp. CCB-MM1, a halophile isolated from Matang Mangrove Forest, Perak.</title>
        <authorList>
            <person name="Moh T.H."/>
            <person name="Dinesh B."/>
            <person name="Lau N.-S."/>
            <person name="Go F."/>
            <person name="Alexander Chong S.-C."/>
        </authorList>
    </citation>
    <scope>NUCLEOTIDE SEQUENCE [LARGE SCALE GENOMIC DNA]</scope>
    <source>
        <strain evidence="3">CCB-MM1</strain>
    </source>
</reference>
<dbReference type="InterPro" id="IPR014710">
    <property type="entry name" value="RmlC-like_jellyroll"/>
</dbReference>
<sequence>MIRHHPDNNMLLEYAAGSLPWALSLAVSAHLQLCPQCRQQRENLDNIGGALLGEGAPQTVGSEAFDQLMGRIDREDKQEIEAGEAPATPERAQRTVRNTDPILADLPKVIGKLVSSTGPLKWKRVSSALRTSRLKTGQDHYEVAFQRICRGGKVAEHDHRGREVTVVLYGSFSDSEGVYRRGDFLLREPGDVHRPIATQDQECLCLSVVEAPVKVTGPLGWLINPFLSFRPA</sequence>
<accession>A0A1C9WAI3</accession>
<dbReference type="AlphaFoldDB" id="A0A1C9WAI3"/>
<proteinExistence type="predicted"/>
<dbReference type="EMBL" id="CP014143">
    <property type="protein sequence ID" value="AOS98167.1"/>
    <property type="molecule type" value="Genomic_DNA"/>
</dbReference>
<dbReference type="InterPro" id="IPR041916">
    <property type="entry name" value="Anti_sigma_zinc_sf"/>
</dbReference>
<dbReference type="OrthoDB" id="2988517at2"/>
<organism evidence="2 3">
    <name type="scientific">Microbulbifer aggregans</name>
    <dbReference type="NCBI Taxonomy" id="1769779"/>
    <lineage>
        <taxon>Bacteria</taxon>
        <taxon>Pseudomonadati</taxon>
        <taxon>Pseudomonadota</taxon>
        <taxon>Gammaproteobacteria</taxon>
        <taxon>Cellvibrionales</taxon>
        <taxon>Microbulbiferaceae</taxon>
        <taxon>Microbulbifer</taxon>
    </lineage>
</organism>
<dbReference type="Gene3D" id="1.10.10.1320">
    <property type="entry name" value="Anti-sigma factor, zinc-finger domain"/>
    <property type="match status" value="1"/>
</dbReference>